<evidence type="ECO:0000256" key="3">
    <source>
        <dbReference type="ARBA" id="ARBA00023163"/>
    </source>
</evidence>
<dbReference type="PRINTS" id="PR00035">
    <property type="entry name" value="HTHGNTR"/>
</dbReference>
<reference evidence="5 6" key="1">
    <citation type="submission" date="2016-11" db="EMBL/GenBank/DDBJ databases">
        <authorList>
            <person name="Jaros S."/>
            <person name="Januszkiewicz K."/>
            <person name="Wedrychowicz H."/>
        </authorList>
    </citation>
    <scope>NUCLEOTIDE SEQUENCE [LARGE SCALE GENOMIC DNA]</scope>
    <source>
        <strain evidence="5 6">ATCC 23634</strain>
    </source>
</reference>
<dbReference type="CDD" id="cd07377">
    <property type="entry name" value="WHTH_GntR"/>
    <property type="match status" value="1"/>
</dbReference>
<dbReference type="STRING" id="665118.SAMN02983003_3967"/>
<keyword evidence="5" id="KW-0670">Pyruvate</keyword>
<dbReference type="RefSeq" id="WP_072346747.1">
    <property type="nucleotide sequence ID" value="NZ_FPKU01000004.1"/>
</dbReference>
<keyword evidence="6" id="KW-1185">Reference proteome</keyword>
<organism evidence="5 6">
    <name type="scientific">Devosia enhydra</name>
    <dbReference type="NCBI Taxonomy" id="665118"/>
    <lineage>
        <taxon>Bacteria</taxon>
        <taxon>Pseudomonadati</taxon>
        <taxon>Pseudomonadota</taxon>
        <taxon>Alphaproteobacteria</taxon>
        <taxon>Hyphomicrobiales</taxon>
        <taxon>Devosiaceae</taxon>
        <taxon>Devosia</taxon>
    </lineage>
</organism>
<dbReference type="SUPFAM" id="SSF46785">
    <property type="entry name" value="Winged helix' DNA-binding domain"/>
    <property type="match status" value="1"/>
</dbReference>
<evidence type="ECO:0000259" key="4">
    <source>
        <dbReference type="PROSITE" id="PS50949"/>
    </source>
</evidence>
<dbReference type="InterPro" id="IPR011711">
    <property type="entry name" value="GntR_C"/>
</dbReference>
<dbReference type="PANTHER" id="PTHR43537:SF5">
    <property type="entry name" value="UXU OPERON TRANSCRIPTIONAL REGULATOR"/>
    <property type="match status" value="1"/>
</dbReference>
<evidence type="ECO:0000256" key="1">
    <source>
        <dbReference type="ARBA" id="ARBA00023015"/>
    </source>
</evidence>
<dbReference type="Gene3D" id="1.20.120.530">
    <property type="entry name" value="GntR ligand-binding domain-like"/>
    <property type="match status" value="1"/>
</dbReference>
<dbReference type="PROSITE" id="PS50949">
    <property type="entry name" value="HTH_GNTR"/>
    <property type="match status" value="1"/>
</dbReference>
<dbReference type="GO" id="GO:0003700">
    <property type="term" value="F:DNA-binding transcription factor activity"/>
    <property type="evidence" value="ECO:0007669"/>
    <property type="project" value="InterPro"/>
</dbReference>
<evidence type="ECO:0000313" key="6">
    <source>
        <dbReference type="Proteomes" id="UP000183447"/>
    </source>
</evidence>
<dbReference type="Pfam" id="PF07729">
    <property type="entry name" value="FCD"/>
    <property type="match status" value="1"/>
</dbReference>
<dbReference type="Pfam" id="PF00392">
    <property type="entry name" value="GntR"/>
    <property type="match status" value="1"/>
</dbReference>
<accession>A0A1K2I322</accession>
<keyword evidence="2" id="KW-0238">DNA-binding</keyword>
<dbReference type="PANTHER" id="PTHR43537">
    <property type="entry name" value="TRANSCRIPTIONAL REGULATOR, GNTR FAMILY"/>
    <property type="match status" value="1"/>
</dbReference>
<dbReference type="InterPro" id="IPR000524">
    <property type="entry name" value="Tscrpt_reg_HTH_GntR"/>
</dbReference>
<dbReference type="SUPFAM" id="SSF48008">
    <property type="entry name" value="GntR ligand-binding domain-like"/>
    <property type="match status" value="1"/>
</dbReference>
<name>A0A1K2I322_9HYPH</name>
<dbReference type="AlphaFoldDB" id="A0A1K2I322"/>
<evidence type="ECO:0000313" key="5">
    <source>
        <dbReference type="EMBL" id="SFZ86773.1"/>
    </source>
</evidence>
<dbReference type="Proteomes" id="UP000183447">
    <property type="component" value="Unassembled WGS sequence"/>
</dbReference>
<dbReference type="InterPro" id="IPR008920">
    <property type="entry name" value="TF_FadR/GntR_C"/>
</dbReference>
<protein>
    <submittedName>
        <fullName evidence="5">GntR family transcriptional regulator, transcriptional repressor for pyruvate dehydrogenase complex</fullName>
    </submittedName>
</protein>
<evidence type="ECO:0000256" key="2">
    <source>
        <dbReference type="ARBA" id="ARBA00023125"/>
    </source>
</evidence>
<proteinExistence type="predicted"/>
<dbReference type="SMART" id="SM00345">
    <property type="entry name" value="HTH_GNTR"/>
    <property type="match status" value="1"/>
</dbReference>
<dbReference type="InterPro" id="IPR036388">
    <property type="entry name" value="WH-like_DNA-bd_sf"/>
</dbReference>
<dbReference type="GO" id="GO:0003677">
    <property type="term" value="F:DNA binding"/>
    <property type="evidence" value="ECO:0007669"/>
    <property type="project" value="UniProtKB-KW"/>
</dbReference>
<dbReference type="Gene3D" id="1.10.10.10">
    <property type="entry name" value="Winged helix-like DNA-binding domain superfamily/Winged helix DNA-binding domain"/>
    <property type="match status" value="1"/>
</dbReference>
<gene>
    <name evidence="5" type="ORF">SAMN02983003_3967</name>
</gene>
<sequence>MKKRAASMGELVSEGDAFASLLLEANRTSAPAGFAGPALERRSISEQVAGRILSMIKSGNLKSGDRLPTEAQMGIAFGISRPPLREALKALTLMGVLESRQGGRYTVTDLSPSRLVAPFNVMLSVKDYDVGEHFEARAVVDLDLVRRCAERASAEHRQRILKLAVDGRAFHADPVAFRLLDIEYHQALYDGAHNRLLTTLAQSLYDVGLDVRRLASTLPGVIEKSVAQHVDVAEAVMAGKAEAAVAAYAIHLEHVRDTTILAMQQGQKES</sequence>
<feature type="domain" description="HTH gntR-type" evidence="4">
    <location>
        <begin position="42"/>
        <end position="110"/>
    </location>
</feature>
<keyword evidence="1" id="KW-0805">Transcription regulation</keyword>
<dbReference type="EMBL" id="FPKU01000004">
    <property type="protein sequence ID" value="SFZ86773.1"/>
    <property type="molecule type" value="Genomic_DNA"/>
</dbReference>
<keyword evidence="3" id="KW-0804">Transcription</keyword>
<dbReference type="SMART" id="SM00895">
    <property type="entry name" value="FCD"/>
    <property type="match status" value="1"/>
</dbReference>
<dbReference type="InterPro" id="IPR036390">
    <property type="entry name" value="WH_DNA-bd_sf"/>
</dbReference>